<comment type="caution">
    <text evidence="4">The sequence shown here is derived from an EMBL/GenBank/DDBJ whole genome shotgun (WGS) entry which is preliminary data.</text>
</comment>
<dbReference type="InterPro" id="IPR045039">
    <property type="entry name" value="NSI-like"/>
</dbReference>
<dbReference type="PANTHER" id="PTHR43626:SF4">
    <property type="entry name" value="GCN5-RELATED N-ACETYLTRANSFERASE 2, CHLOROPLASTIC"/>
    <property type="match status" value="1"/>
</dbReference>
<dbReference type="PROSITE" id="PS51186">
    <property type="entry name" value="GNAT"/>
    <property type="match status" value="1"/>
</dbReference>
<dbReference type="GO" id="GO:0005737">
    <property type="term" value="C:cytoplasm"/>
    <property type="evidence" value="ECO:0007669"/>
    <property type="project" value="TreeGrafter"/>
</dbReference>
<dbReference type="AlphaFoldDB" id="A0A0B3W8B4"/>
<keyword evidence="2" id="KW-0012">Acyltransferase</keyword>
<sequence length="146" mass="16662">MKFNILETKEYFPLVPMYIEAGLEVNIEDPEPEGIISCLKMMSDDNMIGCATLTEVNGEHIIRCVAIKKEYQGKGLGSILVNKVIEKAKERKAKRVLLTAKVPEFYKKLGFEIISRKEAPFESDCINCHRFHNGCESEVMKLDLNY</sequence>
<dbReference type="CDD" id="cd04301">
    <property type="entry name" value="NAT_SF"/>
    <property type="match status" value="1"/>
</dbReference>
<dbReference type="Pfam" id="PF00583">
    <property type="entry name" value="Acetyltransf_1"/>
    <property type="match status" value="1"/>
</dbReference>
<dbReference type="OrthoDB" id="9794566at2"/>
<protein>
    <recommendedName>
        <fullName evidence="3">N-acetyltransferase domain-containing protein</fullName>
    </recommendedName>
</protein>
<dbReference type="RefSeq" id="WP_039678128.1">
    <property type="nucleotide sequence ID" value="NZ_JWHR01000018.1"/>
</dbReference>
<accession>A0A0B3W8B4</accession>
<dbReference type="PANTHER" id="PTHR43626">
    <property type="entry name" value="ACYL-COA N-ACYLTRANSFERASE"/>
    <property type="match status" value="1"/>
</dbReference>
<dbReference type="GO" id="GO:0008080">
    <property type="term" value="F:N-acetyltransferase activity"/>
    <property type="evidence" value="ECO:0007669"/>
    <property type="project" value="InterPro"/>
</dbReference>
<evidence type="ECO:0000259" key="3">
    <source>
        <dbReference type="PROSITE" id="PS51186"/>
    </source>
</evidence>
<dbReference type="InterPro" id="IPR000182">
    <property type="entry name" value="GNAT_dom"/>
</dbReference>
<dbReference type="Gene3D" id="3.40.630.30">
    <property type="match status" value="1"/>
</dbReference>
<dbReference type="Proteomes" id="UP000031189">
    <property type="component" value="Unassembled WGS sequence"/>
</dbReference>
<organism evidence="4 5">
    <name type="scientific">Terrisporobacter othiniensis</name>
    <dbReference type="NCBI Taxonomy" id="1577792"/>
    <lineage>
        <taxon>Bacteria</taxon>
        <taxon>Bacillati</taxon>
        <taxon>Bacillota</taxon>
        <taxon>Clostridia</taxon>
        <taxon>Peptostreptococcales</taxon>
        <taxon>Peptostreptococcaceae</taxon>
        <taxon>Terrisporobacter</taxon>
    </lineage>
</organism>
<evidence type="ECO:0000313" key="4">
    <source>
        <dbReference type="EMBL" id="KHS58657.1"/>
    </source>
</evidence>
<dbReference type="EMBL" id="JWHR01000018">
    <property type="protein sequence ID" value="KHS58657.1"/>
    <property type="molecule type" value="Genomic_DNA"/>
</dbReference>
<keyword evidence="1" id="KW-0808">Transferase</keyword>
<keyword evidence="5" id="KW-1185">Reference proteome</keyword>
<evidence type="ECO:0000256" key="1">
    <source>
        <dbReference type="ARBA" id="ARBA00022679"/>
    </source>
</evidence>
<dbReference type="SUPFAM" id="SSF55729">
    <property type="entry name" value="Acyl-CoA N-acyltransferases (Nat)"/>
    <property type="match status" value="1"/>
</dbReference>
<reference evidence="4 5" key="1">
    <citation type="submission" date="2014-12" db="EMBL/GenBank/DDBJ databases">
        <title>Draft genome sequence of Terrisporobacter sp. 08-306576, isolated from the blood culture of a bacteremia patient.</title>
        <authorList>
            <person name="Lund L.C."/>
            <person name="Sydenham T.V."/>
            <person name="Hogh S.V."/>
            <person name="Skov M.N."/>
            <person name="Kemp M."/>
            <person name="Justesen U.S."/>
        </authorList>
    </citation>
    <scope>NUCLEOTIDE SEQUENCE [LARGE SCALE GENOMIC DNA]</scope>
    <source>
        <strain evidence="4 5">08-306576</strain>
    </source>
</reference>
<evidence type="ECO:0000313" key="5">
    <source>
        <dbReference type="Proteomes" id="UP000031189"/>
    </source>
</evidence>
<dbReference type="InterPro" id="IPR016181">
    <property type="entry name" value="Acyl_CoA_acyltransferase"/>
</dbReference>
<gene>
    <name evidence="4" type="ORF">QX51_01445</name>
</gene>
<proteinExistence type="predicted"/>
<name>A0A0B3W8B4_9FIRM</name>
<feature type="domain" description="N-acetyltransferase" evidence="3">
    <location>
        <begin position="1"/>
        <end position="145"/>
    </location>
</feature>
<dbReference type="STRING" id="1577792.QX51_01445"/>
<evidence type="ECO:0000256" key="2">
    <source>
        <dbReference type="ARBA" id="ARBA00023315"/>
    </source>
</evidence>